<keyword evidence="2" id="KW-1185">Reference proteome</keyword>
<proteinExistence type="predicted"/>
<reference evidence="1 2" key="1">
    <citation type="submission" date="2020-02" db="EMBL/GenBank/DDBJ databases">
        <authorList>
            <person name="Kim Y.B."/>
            <person name="Roh S.W."/>
        </authorList>
    </citation>
    <scope>NUCLEOTIDE SEQUENCE [LARGE SCALE GENOMIC DNA]</scope>
    <source>
        <strain evidence="1 2">DSM 103574</strain>
    </source>
</reference>
<accession>A0A858BZ89</accession>
<dbReference type="KEGG" id="abut:Ami103574_14560"/>
<gene>
    <name evidence="1" type="ORF">Ami103574_14560</name>
</gene>
<dbReference type="AlphaFoldDB" id="A0A858BZ89"/>
<evidence type="ECO:0000313" key="1">
    <source>
        <dbReference type="EMBL" id="QIB70438.1"/>
    </source>
</evidence>
<dbReference type="Proteomes" id="UP000466848">
    <property type="component" value="Chromosome"/>
</dbReference>
<dbReference type="EMBL" id="CP048649">
    <property type="protein sequence ID" value="QIB70438.1"/>
    <property type="molecule type" value="Genomic_DNA"/>
</dbReference>
<evidence type="ECO:0000313" key="2">
    <source>
        <dbReference type="Proteomes" id="UP000466848"/>
    </source>
</evidence>
<sequence length="255" mass="28451">MELNDLVEQIAAKVAERLSDMEGGIQLAELLGCSEGESCQKPKLLILSESHDELCLPFFEKDSIKQKFDVVCAADSNYACDLESVEMIVLRNFSNTSLAKVAQGIGDTPFTELVIQAILMGKQLIIPEEELELYEYRETAPKLYYSMMLQKVDYLKNAGVRFCSCGQLESLIMGTPVSEESRSCAKEPEVMEEKTATDSSEIASEMKCTKKILTEQDLRQACQHGIAKIYIEAKTIITDLAREYAEQKGISFIKG</sequence>
<evidence type="ECO:0008006" key="3">
    <source>
        <dbReference type="Google" id="ProtNLM"/>
    </source>
</evidence>
<name>A0A858BZ89_9FIRM</name>
<protein>
    <recommendedName>
        <fullName evidence="3">Ethanolamine utilization protein</fullName>
    </recommendedName>
</protein>
<dbReference type="RefSeq" id="WP_163067676.1">
    <property type="nucleotide sequence ID" value="NZ_CP048649.1"/>
</dbReference>
<organism evidence="1 2">
    <name type="scientific">Aminipila butyrica</name>
    <dbReference type="NCBI Taxonomy" id="433296"/>
    <lineage>
        <taxon>Bacteria</taxon>
        <taxon>Bacillati</taxon>
        <taxon>Bacillota</taxon>
        <taxon>Clostridia</taxon>
        <taxon>Peptostreptococcales</taxon>
        <taxon>Anaerovoracaceae</taxon>
        <taxon>Aminipila</taxon>
    </lineage>
</organism>